<evidence type="ECO:0000256" key="1">
    <source>
        <dbReference type="ARBA" id="ARBA00001947"/>
    </source>
</evidence>
<gene>
    <name evidence="12" type="primary">ribA</name>
    <name evidence="12" type="ORF">ANPL_00215</name>
</gene>
<keyword evidence="9" id="KW-0342">GTP-binding</keyword>
<dbReference type="InterPro" id="IPR000926">
    <property type="entry name" value="RibA"/>
</dbReference>
<evidence type="ECO:0000256" key="4">
    <source>
        <dbReference type="ARBA" id="ARBA00022619"/>
    </source>
</evidence>
<dbReference type="InterPro" id="IPR032677">
    <property type="entry name" value="GTP_cyclohydro_II"/>
</dbReference>
<keyword evidence="7 12" id="KW-0378">Hydrolase</keyword>
<dbReference type="InterPro" id="IPR036144">
    <property type="entry name" value="RibA-like_sf"/>
</dbReference>
<keyword evidence="4" id="KW-0686">Riboflavin biosynthesis</keyword>
<accession>A0A858PX63</accession>
<proteinExistence type="predicted"/>
<evidence type="ECO:0000313" key="12">
    <source>
        <dbReference type="EMBL" id="QJC27169.1"/>
    </source>
</evidence>
<reference evidence="12 13" key="1">
    <citation type="journal article" date="2020" name="Pathogens">
        <title>First Whole Genome Sequence of Anaplasma platys, an Obligate Intracellular Rickettsial Pathogen of Dogs.</title>
        <authorList>
            <person name="Llanes A."/>
            <person name="Rajeev S."/>
        </authorList>
    </citation>
    <scope>NUCLEOTIDE SEQUENCE [LARGE SCALE GENOMIC DNA]</scope>
    <source>
        <strain evidence="12 13">S3</strain>
    </source>
</reference>
<comment type="catalytic activity">
    <reaction evidence="10">
        <text>GTP + 4 H2O = 2,5-diamino-6-hydroxy-4-(5-phosphoribosylamino)-pyrimidine + formate + 2 phosphate + 3 H(+)</text>
        <dbReference type="Rhea" id="RHEA:23704"/>
        <dbReference type="ChEBI" id="CHEBI:15377"/>
        <dbReference type="ChEBI" id="CHEBI:15378"/>
        <dbReference type="ChEBI" id="CHEBI:15740"/>
        <dbReference type="ChEBI" id="CHEBI:37565"/>
        <dbReference type="ChEBI" id="CHEBI:43474"/>
        <dbReference type="ChEBI" id="CHEBI:58614"/>
        <dbReference type="EC" id="3.5.4.25"/>
    </reaction>
</comment>
<dbReference type="GO" id="GO:0005829">
    <property type="term" value="C:cytosol"/>
    <property type="evidence" value="ECO:0007669"/>
    <property type="project" value="TreeGrafter"/>
</dbReference>
<evidence type="ECO:0000256" key="3">
    <source>
        <dbReference type="ARBA" id="ARBA00012762"/>
    </source>
</evidence>
<dbReference type="EC" id="3.5.4.25" evidence="3"/>
<evidence type="ECO:0000256" key="9">
    <source>
        <dbReference type="ARBA" id="ARBA00023134"/>
    </source>
</evidence>
<evidence type="ECO:0000313" key="13">
    <source>
        <dbReference type="Proteomes" id="UP000500930"/>
    </source>
</evidence>
<dbReference type="GO" id="GO:0046872">
    <property type="term" value="F:metal ion binding"/>
    <property type="evidence" value="ECO:0007669"/>
    <property type="project" value="UniProtKB-KW"/>
</dbReference>
<evidence type="ECO:0000256" key="5">
    <source>
        <dbReference type="ARBA" id="ARBA00022723"/>
    </source>
</evidence>
<evidence type="ECO:0000256" key="8">
    <source>
        <dbReference type="ARBA" id="ARBA00022833"/>
    </source>
</evidence>
<dbReference type="GO" id="GO:0005525">
    <property type="term" value="F:GTP binding"/>
    <property type="evidence" value="ECO:0007669"/>
    <property type="project" value="UniProtKB-KW"/>
</dbReference>
<feature type="domain" description="GTP cyclohydrolase II" evidence="11">
    <location>
        <begin position="177"/>
        <end position="339"/>
    </location>
</feature>
<dbReference type="NCBIfam" id="NF001591">
    <property type="entry name" value="PRK00393.1"/>
    <property type="match status" value="1"/>
</dbReference>
<dbReference type="AlphaFoldDB" id="A0A858PX63"/>
<keyword evidence="13" id="KW-1185">Reference proteome</keyword>
<evidence type="ECO:0000256" key="6">
    <source>
        <dbReference type="ARBA" id="ARBA00022741"/>
    </source>
</evidence>
<evidence type="ECO:0000256" key="2">
    <source>
        <dbReference type="ARBA" id="ARBA00004853"/>
    </source>
</evidence>
<keyword evidence="8" id="KW-0862">Zinc</keyword>
<sequence>MDCLGSFFGSGNGLVCRSINELRRCAPILLHDDKNYLLVYPTELLDTHTFTALTTASDEVYLLLTAHRARFVGEQQTLLRFHANSLSLEEIRALLIEAESKVYTIPPTCGAGPLDGLALRLTKLAKLLPSAMVIPMALASHEEMELWCRKNNIIALDAQLVAKYSTAYKLDEVCRADLHLKDAVPTKIIVFRSYIGEPEHYAIVIGEPELDNVVTRLHSSCYTGDLLGSLACDCRSQLLNTVDLLSSTKQGGIILYVSQEGRGIGMANKIRTYNLQQTKDLDTVDANRFLGFDDDERVFQPAACMLNHLGVSRIQLLTNNPNKAQDISKLGIEVTKLIPLQVKATKHNNTYMTTKKERLGHIY</sequence>
<evidence type="ECO:0000259" key="11">
    <source>
        <dbReference type="Pfam" id="PF00925"/>
    </source>
</evidence>
<dbReference type="GO" id="GO:0003935">
    <property type="term" value="F:GTP cyclohydrolase II activity"/>
    <property type="evidence" value="ECO:0007669"/>
    <property type="project" value="UniProtKB-EC"/>
</dbReference>
<organism evidence="12 13">
    <name type="scientific">Anaplasma platys</name>
    <dbReference type="NCBI Taxonomy" id="949"/>
    <lineage>
        <taxon>Bacteria</taxon>
        <taxon>Pseudomonadati</taxon>
        <taxon>Pseudomonadota</taxon>
        <taxon>Alphaproteobacteria</taxon>
        <taxon>Rickettsiales</taxon>
        <taxon>Anaplasmataceae</taxon>
        <taxon>Anaplasma</taxon>
    </lineage>
</organism>
<comment type="pathway">
    <text evidence="2">Cofactor biosynthesis; riboflavin biosynthesis; 5-amino-6-(D-ribitylamino)uracil from GTP: step 1/4.</text>
</comment>
<dbReference type="RefSeq" id="WP_169192829.1">
    <property type="nucleotide sequence ID" value="NZ_CP046391.1"/>
</dbReference>
<dbReference type="GO" id="GO:0009231">
    <property type="term" value="P:riboflavin biosynthetic process"/>
    <property type="evidence" value="ECO:0007669"/>
    <property type="project" value="UniProtKB-UniPathway"/>
</dbReference>
<dbReference type="PANTHER" id="PTHR21327">
    <property type="entry name" value="GTP CYCLOHYDROLASE II-RELATED"/>
    <property type="match status" value="1"/>
</dbReference>
<dbReference type="KEGG" id="aplt:ANPL_00215"/>
<dbReference type="SUPFAM" id="SSF142695">
    <property type="entry name" value="RibA-like"/>
    <property type="match status" value="1"/>
</dbReference>
<evidence type="ECO:0000256" key="7">
    <source>
        <dbReference type="ARBA" id="ARBA00022801"/>
    </source>
</evidence>
<dbReference type="PANTHER" id="PTHR21327:SF18">
    <property type="entry name" value="3,4-DIHYDROXY-2-BUTANONE 4-PHOSPHATE SYNTHASE"/>
    <property type="match status" value="1"/>
</dbReference>
<dbReference type="Gene3D" id="3.40.50.10990">
    <property type="entry name" value="GTP cyclohydrolase II"/>
    <property type="match status" value="1"/>
</dbReference>
<keyword evidence="6" id="KW-0547">Nucleotide-binding</keyword>
<protein>
    <recommendedName>
        <fullName evidence="3">GTP cyclohydrolase II</fullName>
        <ecNumber evidence="3">3.5.4.25</ecNumber>
    </recommendedName>
</protein>
<name>A0A858PX63_9RICK</name>
<comment type="cofactor">
    <cofactor evidence="1">
        <name>Zn(2+)</name>
        <dbReference type="ChEBI" id="CHEBI:29105"/>
    </cofactor>
</comment>
<dbReference type="Pfam" id="PF00925">
    <property type="entry name" value="GTP_cyclohydro2"/>
    <property type="match status" value="1"/>
</dbReference>
<evidence type="ECO:0000256" key="10">
    <source>
        <dbReference type="ARBA" id="ARBA00049295"/>
    </source>
</evidence>
<dbReference type="CDD" id="cd00641">
    <property type="entry name" value="GTP_cyclohydro2"/>
    <property type="match status" value="1"/>
</dbReference>
<keyword evidence="5" id="KW-0479">Metal-binding</keyword>
<dbReference type="EMBL" id="CP046391">
    <property type="protein sequence ID" value="QJC27169.1"/>
    <property type="molecule type" value="Genomic_DNA"/>
</dbReference>
<dbReference type="Proteomes" id="UP000500930">
    <property type="component" value="Chromosome"/>
</dbReference>
<dbReference type="UniPathway" id="UPA00275"/>